<name>A0A0B0PAU8_GOSAR</name>
<protein>
    <submittedName>
        <fullName evidence="1">Uncharacterized protein</fullName>
    </submittedName>
</protein>
<accession>A0A0B0PAU8</accession>
<dbReference type="Proteomes" id="UP000032142">
    <property type="component" value="Unassembled WGS sequence"/>
</dbReference>
<gene>
    <name evidence="1" type="ORF">F383_01435</name>
</gene>
<reference evidence="2" key="1">
    <citation type="submission" date="2014-09" db="EMBL/GenBank/DDBJ databases">
        <authorList>
            <person name="Mudge J."/>
            <person name="Ramaraj T."/>
            <person name="Lindquist I.E."/>
            <person name="Bharti A.K."/>
            <person name="Sundararajan A."/>
            <person name="Cameron C.T."/>
            <person name="Woodward J.E."/>
            <person name="May G.D."/>
            <person name="Brubaker C."/>
            <person name="Broadhvest J."/>
            <person name="Wilkins T.A."/>
        </authorList>
    </citation>
    <scope>NUCLEOTIDE SEQUENCE</scope>
    <source>
        <strain evidence="2">cv. AKA8401</strain>
    </source>
</reference>
<dbReference type="EMBL" id="KN426666">
    <property type="protein sequence ID" value="KHG23888.1"/>
    <property type="molecule type" value="Genomic_DNA"/>
</dbReference>
<keyword evidence="2" id="KW-1185">Reference proteome</keyword>
<dbReference type="AlphaFoldDB" id="A0A0B0PAU8"/>
<organism evidence="1 2">
    <name type="scientific">Gossypium arboreum</name>
    <name type="common">Tree cotton</name>
    <name type="synonym">Gossypium nanking</name>
    <dbReference type="NCBI Taxonomy" id="29729"/>
    <lineage>
        <taxon>Eukaryota</taxon>
        <taxon>Viridiplantae</taxon>
        <taxon>Streptophyta</taxon>
        <taxon>Embryophyta</taxon>
        <taxon>Tracheophyta</taxon>
        <taxon>Spermatophyta</taxon>
        <taxon>Magnoliopsida</taxon>
        <taxon>eudicotyledons</taxon>
        <taxon>Gunneridae</taxon>
        <taxon>Pentapetalae</taxon>
        <taxon>rosids</taxon>
        <taxon>malvids</taxon>
        <taxon>Malvales</taxon>
        <taxon>Malvaceae</taxon>
        <taxon>Malvoideae</taxon>
        <taxon>Gossypium</taxon>
    </lineage>
</organism>
<evidence type="ECO:0000313" key="1">
    <source>
        <dbReference type="EMBL" id="KHG23888.1"/>
    </source>
</evidence>
<sequence>MYRTWSFCYMCHYELGQMYWLVTVKGLMWYLAM</sequence>
<evidence type="ECO:0000313" key="2">
    <source>
        <dbReference type="Proteomes" id="UP000032142"/>
    </source>
</evidence>
<proteinExistence type="predicted"/>